<evidence type="ECO:0000259" key="14">
    <source>
        <dbReference type="PROSITE" id="PS51918"/>
    </source>
</evidence>
<dbReference type="InterPro" id="IPR040064">
    <property type="entry name" value="MoaA-like"/>
</dbReference>
<evidence type="ECO:0000256" key="4">
    <source>
        <dbReference type="ARBA" id="ARBA00022723"/>
    </source>
</evidence>
<dbReference type="SUPFAM" id="SSF102114">
    <property type="entry name" value="Radical SAM enzymes"/>
    <property type="match status" value="1"/>
</dbReference>
<evidence type="ECO:0000256" key="3">
    <source>
        <dbReference type="ARBA" id="ARBA00022691"/>
    </source>
</evidence>
<dbReference type="EMBL" id="AP024601">
    <property type="protein sequence ID" value="BCU80501.1"/>
    <property type="molecule type" value="Genomic_DNA"/>
</dbReference>
<dbReference type="NCBIfam" id="TIGR02666">
    <property type="entry name" value="moaA"/>
    <property type="match status" value="1"/>
</dbReference>
<dbReference type="InterPro" id="IPR010505">
    <property type="entry name" value="MoaA_twitch"/>
</dbReference>
<dbReference type="RefSeq" id="WP_212773870.1">
    <property type="nucleotide sequence ID" value="NZ_AP024601.1"/>
</dbReference>
<keyword evidence="16" id="KW-1185">Reference proteome</keyword>
<feature type="binding site" evidence="12">
    <location>
        <position position="200"/>
    </location>
    <ligand>
        <name>S-adenosyl-L-methionine</name>
        <dbReference type="ChEBI" id="CHEBI:59789"/>
    </ligand>
</feature>
<reference evidence="15" key="2">
    <citation type="journal article" date="2021" name="Microbiol. Resour. Announc.">
        <title>Complete Genome Sequence of Polycladomyces abyssicola JIR-001T, Isolated from Hemipelagic Sediment in Deep Seawater.</title>
        <authorList>
            <person name="Tsubouchi T."/>
            <person name="Kaneko Y."/>
        </authorList>
    </citation>
    <scope>NUCLEOTIDE SEQUENCE</scope>
    <source>
        <strain evidence="15">JIR-001</strain>
    </source>
</reference>
<dbReference type="GO" id="GO:0005525">
    <property type="term" value="F:GTP binding"/>
    <property type="evidence" value="ECO:0007669"/>
    <property type="project" value="UniProtKB-UniRule"/>
</dbReference>
<dbReference type="EC" id="4.1.99.22" evidence="1 12"/>
<dbReference type="CDD" id="cd01335">
    <property type="entry name" value="Radical_SAM"/>
    <property type="match status" value="1"/>
</dbReference>
<proteinExistence type="inferred from homology"/>
<name>A0A8D5UBN6_9BACL</name>
<dbReference type="SFLD" id="SFLDG01386">
    <property type="entry name" value="main_SPASM_domain-containing"/>
    <property type="match status" value="1"/>
</dbReference>
<keyword evidence="10 12" id="KW-0456">Lyase</keyword>
<dbReference type="GO" id="GO:0051539">
    <property type="term" value="F:4 iron, 4 sulfur cluster binding"/>
    <property type="evidence" value="ECO:0007669"/>
    <property type="project" value="UniProtKB-UniRule"/>
</dbReference>
<dbReference type="GO" id="GO:0061798">
    <property type="term" value="F:GTP 3',8'-cyclase activity"/>
    <property type="evidence" value="ECO:0007669"/>
    <property type="project" value="UniProtKB-UniRule"/>
</dbReference>
<reference evidence="15" key="1">
    <citation type="journal article" date="2013" name="Int. J. Syst. Evol. Microbiol.">
        <title>Polycladomyces abyssicola gen. nov., sp. nov., a thermophilic filamentous bacterium isolated from hemipelagic sediment.</title>
        <authorList>
            <person name="Tsubouchi T."/>
            <person name="Shimane Y."/>
            <person name="Mori K."/>
            <person name="Usui K."/>
            <person name="Hiraki T."/>
            <person name="Tame A."/>
            <person name="Uematsu K."/>
            <person name="Maruyama T."/>
            <person name="Hatada Y."/>
        </authorList>
    </citation>
    <scope>NUCLEOTIDE SEQUENCE</scope>
    <source>
        <strain evidence="15">JIR-001</strain>
    </source>
</reference>
<evidence type="ECO:0000256" key="10">
    <source>
        <dbReference type="ARBA" id="ARBA00023239"/>
    </source>
</evidence>
<keyword evidence="7 12" id="KW-0411">Iron-sulfur</keyword>
<comment type="pathway">
    <text evidence="12">Cofactor biosynthesis; molybdopterin biosynthesis.</text>
</comment>
<evidence type="ECO:0000256" key="9">
    <source>
        <dbReference type="ARBA" id="ARBA00023150"/>
    </source>
</evidence>
<evidence type="ECO:0000256" key="6">
    <source>
        <dbReference type="ARBA" id="ARBA00023004"/>
    </source>
</evidence>
<feature type="binding site" evidence="12">
    <location>
        <position position="33"/>
    </location>
    <ligand>
        <name>S-adenosyl-L-methionine</name>
        <dbReference type="ChEBI" id="CHEBI:59789"/>
    </ligand>
</feature>
<comment type="similarity">
    <text evidence="12">Belongs to the radical SAM superfamily. MoaA family.</text>
</comment>
<keyword evidence="3 12" id="KW-0949">S-adenosyl-L-methionine</keyword>
<feature type="region of interest" description="Disordered" evidence="13">
    <location>
        <begin position="318"/>
        <end position="339"/>
    </location>
</feature>
<dbReference type="Pfam" id="PF04055">
    <property type="entry name" value="Radical_SAM"/>
    <property type="match status" value="1"/>
</dbReference>
<dbReference type="SMART" id="SM00729">
    <property type="entry name" value="Elp3"/>
    <property type="match status" value="1"/>
</dbReference>
<comment type="cofactor">
    <cofactor evidence="12">
        <name>[4Fe-4S] cluster</name>
        <dbReference type="ChEBI" id="CHEBI:49883"/>
    </cofactor>
    <text evidence="12">Binds 2 [4Fe-4S] clusters. Binds 1 [4Fe-4S] cluster coordinated with 3 cysteines and an exchangeable S-adenosyl-L-methionine and 1 [4Fe-4S] cluster coordinated with 3 cysteines and the GTP-derived substrate.</text>
</comment>
<evidence type="ECO:0000256" key="8">
    <source>
        <dbReference type="ARBA" id="ARBA00023134"/>
    </source>
</evidence>
<comment type="function">
    <text evidence="12">Catalyzes the cyclization of GTP to (8S)-3',8-cyclo-7,8-dihydroguanosine 5'-triphosphate.</text>
</comment>
<dbReference type="CDD" id="cd21117">
    <property type="entry name" value="Twitch_MoaA"/>
    <property type="match status" value="1"/>
</dbReference>
<feature type="binding site" evidence="12">
    <location>
        <position position="267"/>
    </location>
    <ligand>
        <name>[4Fe-4S] cluster</name>
        <dbReference type="ChEBI" id="CHEBI:49883"/>
        <label>2</label>
        <note>4Fe-4S-substrate</note>
    </ligand>
</feature>
<dbReference type="UniPathway" id="UPA00344"/>
<keyword evidence="2 12" id="KW-0004">4Fe-4S</keyword>
<dbReference type="InterPro" id="IPR006638">
    <property type="entry name" value="Elp3/MiaA/NifB-like_rSAM"/>
</dbReference>
<feature type="binding site" evidence="12">
    <location>
        <position position="105"/>
    </location>
    <ligand>
        <name>GTP</name>
        <dbReference type="ChEBI" id="CHEBI:37565"/>
    </ligand>
</feature>
<dbReference type="InterPro" id="IPR007197">
    <property type="entry name" value="rSAM"/>
</dbReference>
<dbReference type="SFLD" id="SFLDS00029">
    <property type="entry name" value="Radical_SAM"/>
    <property type="match status" value="1"/>
</dbReference>
<evidence type="ECO:0000256" key="12">
    <source>
        <dbReference type="HAMAP-Rule" id="MF_01225"/>
    </source>
</evidence>
<evidence type="ECO:0000256" key="13">
    <source>
        <dbReference type="SAM" id="MobiDB-lite"/>
    </source>
</evidence>
<dbReference type="InterPro" id="IPR013483">
    <property type="entry name" value="MoaA"/>
</dbReference>
<accession>A0A8D5UBN6</accession>
<dbReference type="GO" id="GO:0061799">
    <property type="term" value="F:cyclic pyranopterin monophosphate synthase activity"/>
    <property type="evidence" value="ECO:0007669"/>
    <property type="project" value="TreeGrafter"/>
</dbReference>
<sequence>MPGQLGRPLDRYQRPLHDLRVSVTDRCNFRCTYCMPKEVFGPDYPFLAREALLTFEEIVRLVRLFASLGVRKVRITGGEPLLRRDLPDLIRMLNEVDGIEDIALTTNGVLLPRYAAALKQSGLQRINVSLDAIHDEVFHRMNGGAASVRQVLDGIRAAADAGLGVKVNMVVQRGVNDSEIVPMARHFRGTGHIVRFIEYMDVGNTNGWRWDQVVSKQEILERINREMPLEPLPSRYYGEVADRYRYVGTDEEIGVISSVTDAFCGTCTRARLSADGQLFTCLFAEKGHDLRSLLRGGAPDEEIRRWIAGIWQNRNDRYSEERGQSTKQKKKVEMSYIGG</sequence>
<feature type="binding site" evidence="12">
    <location>
        <position position="27"/>
    </location>
    <ligand>
        <name>[4Fe-4S] cluster</name>
        <dbReference type="ChEBI" id="CHEBI:49883"/>
        <label>1</label>
        <note>4Fe-4S-S-AdoMet</note>
    </ligand>
</feature>
<dbReference type="PANTHER" id="PTHR22960">
    <property type="entry name" value="MOLYBDOPTERIN COFACTOR SYNTHESIS PROTEIN A"/>
    <property type="match status" value="1"/>
</dbReference>
<comment type="catalytic activity">
    <reaction evidence="11 12">
        <text>GTP + AH2 + S-adenosyl-L-methionine = (8S)-3',8-cyclo-7,8-dihydroguanosine 5'-triphosphate + 5'-deoxyadenosine + L-methionine + A + H(+)</text>
        <dbReference type="Rhea" id="RHEA:49576"/>
        <dbReference type="ChEBI" id="CHEBI:13193"/>
        <dbReference type="ChEBI" id="CHEBI:15378"/>
        <dbReference type="ChEBI" id="CHEBI:17319"/>
        <dbReference type="ChEBI" id="CHEBI:17499"/>
        <dbReference type="ChEBI" id="CHEBI:37565"/>
        <dbReference type="ChEBI" id="CHEBI:57844"/>
        <dbReference type="ChEBI" id="CHEBI:59789"/>
        <dbReference type="ChEBI" id="CHEBI:131766"/>
        <dbReference type="EC" id="4.1.99.22"/>
    </reaction>
</comment>
<feature type="binding site" evidence="12">
    <location>
        <position position="166"/>
    </location>
    <ligand>
        <name>GTP</name>
        <dbReference type="ChEBI" id="CHEBI:37565"/>
    </ligand>
</feature>
<dbReference type="AlphaFoldDB" id="A0A8D5UBN6"/>
<evidence type="ECO:0000256" key="1">
    <source>
        <dbReference type="ARBA" id="ARBA00012167"/>
    </source>
</evidence>
<evidence type="ECO:0000313" key="16">
    <source>
        <dbReference type="Proteomes" id="UP000677436"/>
    </source>
</evidence>
<feature type="binding site" evidence="12">
    <location>
        <position position="264"/>
    </location>
    <ligand>
        <name>[4Fe-4S] cluster</name>
        <dbReference type="ChEBI" id="CHEBI:49883"/>
        <label>2</label>
        <note>4Fe-4S-substrate</note>
    </ligand>
</feature>
<feature type="binding site" evidence="12">
    <location>
        <position position="34"/>
    </location>
    <ligand>
        <name>[4Fe-4S] cluster</name>
        <dbReference type="ChEBI" id="CHEBI:49883"/>
        <label>1</label>
        <note>4Fe-4S-S-AdoMet</note>
    </ligand>
</feature>
<keyword evidence="6 12" id="KW-0408">Iron</keyword>
<dbReference type="PANTHER" id="PTHR22960:SF0">
    <property type="entry name" value="MOLYBDENUM COFACTOR BIOSYNTHESIS PROTEIN 1"/>
    <property type="match status" value="1"/>
</dbReference>
<dbReference type="Gene3D" id="3.20.20.70">
    <property type="entry name" value="Aldolase class I"/>
    <property type="match status" value="1"/>
</dbReference>
<evidence type="ECO:0000256" key="2">
    <source>
        <dbReference type="ARBA" id="ARBA00022485"/>
    </source>
</evidence>
<keyword evidence="8 12" id="KW-0342">GTP-binding</keyword>
<feature type="binding site" evidence="12">
    <location>
        <position position="74"/>
    </location>
    <ligand>
        <name>GTP</name>
        <dbReference type="ChEBI" id="CHEBI:37565"/>
    </ligand>
</feature>
<dbReference type="GO" id="GO:1904047">
    <property type="term" value="F:S-adenosyl-L-methionine binding"/>
    <property type="evidence" value="ECO:0007669"/>
    <property type="project" value="UniProtKB-UniRule"/>
</dbReference>
<dbReference type="SFLD" id="SFLDG01067">
    <property type="entry name" value="SPASM/twitch_domain_containing"/>
    <property type="match status" value="1"/>
</dbReference>
<dbReference type="InterPro" id="IPR013785">
    <property type="entry name" value="Aldolase_TIM"/>
</dbReference>
<dbReference type="Pfam" id="PF06463">
    <property type="entry name" value="Mob_synth_C"/>
    <property type="match status" value="1"/>
</dbReference>
<evidence type="ECO:0000256" key="7">
    <source>
        <dbReference type="ARBA" id="ARBA00023014"/>
    </source>
</evidence>
<dbReference type="PROSITE" id="PS01305">
    <property type="entry name" value="MOAA_NIFB_PQQE"/>
    <property type="match status" value="1"/>
</dbReference>
<feature type="domain" description="Radical SAM core" evidence="14">
    <location>
        <begin position="11"/>
        <end position="230"/>
    </location>
</feature>
<evidence type="ECO:0000256" key="11">
    <source>
        <dbReference type="ARBA" id="ARBA00048697"/>
    </source>
</evidence>
<dbReference type="HAMAP" id="MF_01225_B">
    <property type="entry name" value="MoaA_B"/>
    <property type="match status" value="1"/>
</dbReference>
<dbReference type="InterPro" id="IPR050105">
    <property type="entry name" value="MoCo_biosynth_MoaA/MoaC"/>
</dbReference>
<dbReference type="SFLD" id="SFLDG01383">
    <property type="entry name" value="cyclic_pyranopterin_phosphate"/>
    <property type="match status" value="1"/>
</dbReference>
<dbReference type="InterPro" id="IPR058240">
    <property type="entry name" value="rSAM_sf"/>
</dbReference>
<dbReference type="GO" id="GO:0006777">
    <property type="term" value="P:Mo-molybdopterin cofactor biosynthetic process"/>
    <property type="evidence" value="ECO:0007669"/>
    <property type="project" value="UniProtKB-UniRule"/>
</dbReference>
<evidence type="ECO:0000256" key="5">
    <source>
        <dbReference type="ARBA" id="ARBA00022741"/>
    </source>
</evidence>
<dbReference type="KEGG" id="pabs:JIR001_02840"/>
<comment type="subunit">
    <text evidence="12">Monomer and homodimer.</text>
</comment>
<feature type="binding site" evidence="12">
    <location>
        <position position="129"/>
    </location>
    <ligand>
        <name>S-adenosyl-L-methionine</name>
        <dbReference type="ChEBI" id="CHEBI:59789"/>
    </ligand>
</feature>
<keyword evidence="9 12" id="KW-0501">Molybdenum cofactor biosynthesis</keyword>
<dbReference type="GO" id="GO:0046872">
    <property type="term" value="F:metal ion binding"/>
    <property type="evidence" value="ECO:0007669"/>
    <property type="project" value="UniProtKB-KW"/>
</dbReference>
<feature type="binding site" evidence="12">
    <location>
        <position position="281"/>
    </location>
    <ligand>
        <name>[4Fe-4S] cluster</name>
        <dbReference type="ChEBI" id="CHEBI:49883"/>
        <label>2</label>
        <note>4Fe-4S-substrate</note>
    </ligand>
</feature>
<organism evidence="15 16">
    <name type="scientific">Polycladomyces abyssicola</name>
    <dbReference type="NCBI Taxonomy" id="1125966"/>
    <lineage>
        <taxon>Bacteria</taxon>
        <taxon>Bacillati</taxon>
        <taxon>Bacillota</taxon>
        <taxon>Bacilli</taxon>
        <taxon>Bacillales</taxon>
        <taxon>Thermoactinomycetaceae</taxon>
        <taxon>Polycladomyces</taxon>
    </lineage>
</organism>
<feature type="binding site" evidence="12">
    <location>
        <position position="31"/>
    </location>
    <ligand>
        <name>[4Fe-4S] cluster</name>
        <dbReference type="ChEBI" id="CHEBI:49883"/>
        <label>1</label>
        <note>4Fe-4S-S-AdoMet</note>
    </ligand>
</feature>
<gene>
    <name evidence="15" type="primary">moaA_1</name>
    <name evidence="12" type="synonym">moaA</name>
    <name evidence="15" type="ORF">JIR001_02840</name>
</gene>
<feature type="binding site" evidence="12">
    <location>
        <begin position="269"/>
        <end position="271"/>
    </location>
    <ligand>
        <name>GTP</name>
        <dbReference type="ChEBI" id="CHEBI:37565"/>
    </ligand>
</feature>
<feature type="binding site" evidence="12">
    <location>
        <position position="20"/>
    </location>
    <ligand>
        <name>GTP</name>
        <dbReference type="ChEBI" id="CHEBI:37565"/>
    </ligand>
</feature>
<feature type="binding site" evidence="12">
    <location>
        <position position="78"/>
    </location>
    <ligand>
        <name>S-adenosyl-L-methionine</name>
        <dbReference type="ChEBI" id="CHEBI:59789"/>
    </ligand>
</feature>
<dbReference type="InterPro" id="IPR000385">
    <property type="entry name" value="MoaA_NifB_PqqE_Fe-S-bd_CS"/>
</dbReference>
<evidence type="ECO:0000313" key="15">
    <source>
        <dbReference type="EMBL" id="BCU80501.1"/>
    </source>
</evidence>
<keyword evidence="5 12" id="KW-0547">Nucleotide-binding</keyword>
<protein>
    <recommendedName>
        <fullName evidence="1 12">GTP 3',8-cyclase</fullName>
        <ecNumber evidence="1 12">4.1.99.22</ecNumber>
    </recommendedName>
    <alternativeName>
        <fullName evidence="12">Molybdenum cofactor biosynthesis protein A</fullName>
    </alternativeName>
</protein>
<dbReference type="PROSITE" id="PS51918">
    <property type="entry name" value="RADICAL_SAM"/>
    <property type="match status" value="1"/>
</dbReference>
<keyword evidence="4 12" id="KW-0479">Metal-binding</keyword>
<dbReference type="Proteomes" id="UP000677436">
    <property type="component" value="Chromosome"/>
</dbReference>